<keyword evidence="3" id="KW-1185">Reference proteome</keyword>
<proteinExistence type="predicted"/>
<dbReference type="Proteomes" id="UP001500683">
    <property type="component" value="Unassembled WGS sequence"/>
</dbReference>
<organism evidence="2 3">
    <name type="scientific">Actinomadura miaoliensis</name>
    <dbReference type="NCBI Taxonomy" id="430685"/>
    <lineage>
        <taxon>Bacteria</taxon>
        <taxon>Bacillati</taxon>
        <taxon>Actinomycetota</taxon>
        <taxon>Actinomycetes</taxon>
        <taxon>Streptosporangiales</taxon>
        <taxon>Thermomonosporaceae</taxon>
        <taxon>Actinomadura</taxon>
    </lineage>
</organism>
<feature type="compositionally biased region" description="Basic residues" evidence="1">
    <location>
        <begin position="32"/>
        <end position="41"/>
    </location>
</feature>
<feature type="region of interest" description="Disordered" evidence="1">
    <location>
        <begin position="24"/>
        <end position="50"/>
    </location>
</feature>
<evidence type="ECO:0000313" key="3">
    <source>
        <dbReference type="Proteomes" id="UP001500683"/>
    </source>
</evidence>
<gene>
    <name evidence="2" type="ORF">GCM10022214_81470</name>
</gene>
<reference evidence="3" key="1">
    <citation type="journal article" date="2019" name="Int. J. Syst. Evol. Microbiol.">
        <title>The Global Catalogue of Microorganisms (GCM) 10K type strain sequencing project: providing services to taxonomists for standard genome sequencing and annotation.</title>
        <authorList>
            <consortium name="The Broad Institute Genomics Platform"/>
            <consortium name="The Broad Institute Genome Sequencing Center for Infectious Disease"/>
            <person name="Wu L."/>
            <person name="Ma J."/>
        </authorList>
    </citation>
    <scope>NUCLEOTIDE SEQUENCE [LARGE SCALE GENOMIC DNA]</scope>
    <source>
        <strain evidence="3">JCM 16702</strain>
    </source>
</reference>
<comment type="caution">
    <text evidence="2">The sequence shown here is derived from an EMBL/GenBank/DDBJ whole genome shotgun (WGS) entry which is preliminary data.</text>
</comment>
<protein>
    <submittedName>
        <fullName evidence="2">Uncharacterized protein</fullName>
    </submittedName>
</protein>
<evidence type="ECO:0000313" key="2">
    <source>
        <dbReference type="EMBL" id="GAA4103040.1"/>
    </source>
</evidence>
<name>A0ABP7X2M3_9ACTN</name>
<dbReference type="EMBL" id="BAAAZG010000069">
    <property type="protein sequence ID" value="GAA4103040.1"/>
    <property type="molecule type" value="Genomic_DNA"/>
</dbReference>
<accession>A0ABP7X2M3</accession>
<sequence length="50" mass="6109">MRRSRFAEQPDVIVPRSLKQLLAEDVPEDTRRRRRRRHRPGKTTLLRRTT</sequence>
<evidence type="ECO:0000256" key="1">
    <source>
        <dbReference type="SAM" id="MobiDB-lite"/>
    </source>
</evidence>